<organism evidence="3 4">
    <name type="scientific">Sclerotinia borealis (strain F-4128)</name>
    <dbReference type="NCBI Taxonomy" id="1432307"/>
    <lineage>
        <taxon>Eukaryota</taxon>
        <taxon>Fungi</taxon>
        <taxon>Dikarya</taxon>
        <taxon>Ascomycota</taxon>
        <taxon>Pezizomycotina</taxon>
        <taxon>Leotiomycetes</taxon>
        <taxon>Helotiales</taxon>
        <taxon>Sclerotiniaceae</taxon>
        <taxon>Sclerotinia</taxon>
    </lineage>
</organism>
<feature type="chain" id="PRO_5004918225" description="Cyanovirin-N domain-containing protein" evidence="1">
    <location>
        <begin position="21"/>
        <end position="152"/>
    </location>
</feature>
<name>W9C2I8_SCLBF</name>
<dbReference type="OrthoDB" id="4672515at2759"/>
<gene>
    <name evidence="3" type="ORF">SBOR_8606</name>
</gene>
<comment type="caution">
    <text evidence="3">The sequence shown here is derived from an EMBL/GenBank/DDBJ whole genome shotgun (WGS) entry which is preliminary data.</text>
</comment>
<sequence length="152" mass="15631">MSKSLITTLLVSILLSIAHAFGGSTVGGFLSQSSCNASTFKFSDTIDVGPAPEFVITVTPILSGLCPNSSGQKTNSTLNLNTCLGNNDAHLLWQKNGMFQTTCGCELEIPNLCCGCGAANGSTVPSGICINLDQGVAADKGQLNCDNLPSNN</sequence>
<evidence type="ECO:0000256" key="1">
    <source>
        <dbReference type="SAM" id="SignalP"/>
    </source>
</evidence>
<dbReference type="HOGENOM" id="CLU_1723407_0_0_1"/>
<protein>
    <recommendedName>
        <fullName evidence="2">Cyanovirin-N domain-containing protein</fullName>
    </recommendedName>
</protein>
<dbReference type="EMBL" id="AYSA01000554">
    <property type="protein sequence ID" value="ESZ91002.1"/>
    <property type="molecule type" value="Genomic_DNA"/>
</dbReference>
<keyword evidence="4" id="KW-1185">Reference proteome</keyword>
<dbReference type="InterPro" id="IPR036673">
    <property type="entry name" value="Cyanovirin-N_sf"/>
</dbReference>
<dbReference type="InterPro" id="IPR011058">
    <property type="entry name" value="Cyanovirin-N"/>
</dbReference>
<dbReference type="Proteomes" id="UP000019487">
    <property type="component" value="Unassembled WGS sequence"/>
</dbReference>
<feature type="domain" description="Cyanovirin-N" evidence="2">
    <location>
        <begin position="53"/>
        <end position="145"/>
    </location>
</feature>
<feature type="signal peptide" evidence="1">
    <location>
        <begin position="1"/>
        <end position="20"/>
    </location>
</feature>
<keyword evidence="1" id="KW-0732">Signal</keyword>
<evidence type="ECO:0000313" key="3">
    <source>
        <dbReference type="EMBL" id="ESZ91002.1"/>
    </source>
</evidence>
<dbReference type="SMART" id="SM01111">
    <property type="entry name" value="CVNH"/>
    <property type="match status" value="1"/>
</dbReference>
<accession>W9C2I8</accession>
<reference evidence="3 4" key="1">
    <citation type="journal article" date="2014" name="Genome Announc.">
        <title>Draft genome sequence of Sclerotinia borealis, a psychrophilic plant pathogenic fungus.</title>
        <authorList>
            <person name="Mardanov A.V."/>
            <person name="Beletsky A.V."/>
            <person name="Kadnikov V.V."/>
            <person name="Ignatov A.N."/>
            <person name="Ravin N.V."/>
        </authorList>
    </citation>
    <scope>NUCLEOTIDE SEQUENCE [LARGE SCALE GENOMIC DNA]</scope>
    <source>
        <strain evidence="4">F-4157</strain>
    </source>
</reference>
<dbReference type="Gene3D" id="2.30.60.10">
    <property type="entry name" value="Cyanovirin-N"/>
    <property type="match status" value="1"/>
</dbReference>
<evidence type="ECO:0000313" key="4">
    <source>
        <dbReference type="Proteomes" id="UP000019487"/>
    </source>
</evidence>
<dbReference type="Pfam" id="PF08881">
    <property type="entry name" value="CVNH"/>
    <property type="match status" value="1"/>
</dbReference>
<dbReference type="AlphaFoldDB" id="W9C2I8"/>
<evidence type="ECO:0000259" key="2">
    <source>
        <dbReference type="SMART" id="SM01111"/>
    </source>
</evidence>
<proteinExistence type="predicted"/>
<dbReference type="SUPFAM" id="SSF51322">
    <property type="entry name" value="Cyanovirin-N"/>
    <property type="match status" value="1"/>
</dbReference>